<accession>K1PUL1</accession>
<sequence>MFSTDVAKAINWIGKDGKTAFSTLKIKDVLTATVRKNRLCSSATDSEIFEVAKNWFRFESDSDGGVSICKKGYGTSEPLGAYSAKLLVWFRTKMGIGPSLIHEKYSFYGWRKVGG</sequence>
<organism evidence="1">
    <name type="scientific">Magallana gigas</name>
    <name type="common">Pacific oyster</name>
    <name type="synonym">Crassostrea gigas</name>
    <dbReference type="NCBI Taxonomy" id="29159"/>
    <lineage>
        <taxon>Eukaryota</taxon>
        <taxon>Metazoa</taxon>
        <taxon>Spiralia</taxon>
        <taxon>Lophotrochozoa</taxon>
        <taxon>Mollusca</taxon>
        <taxon>Bivalvia</taxon>
        <taxon>Autobranchia</taxon>
        <taxon>Pteriomorphia</taxon>
        <taxon>Ostreida</taxon>
        <taxon>Ostreoidea</taxon>
        <taxon>Ostreidae</taxon>
        <taxon>Magallana</taxon>
    </lineage>
</organism>
<gene>
    <name evidence="1" type="ORF">CGI_10001887</name>
</gene>
<dbReference type="InParanoid" id="K1PUL1"/>
<dbReference type="AlphaFoldDB" id="K1PUL1"/>
<proteinExistence type="predicted"/>
<reference evidence="1" key="1">
    <citation type="journal article" date="2012" name="Nature">
        <title>The oyster genome reveals stress adaptation and complexity of shell formation.</title>
        <authorList>
            <person name="Zhang G."/>
            <person name="Fang X."/>
            <person name="Guo X."/>
            <person name="Li L."/>
            <person name="Luo R."/>
            <person name="Xu F."/>
            <person name="Yang P."/>
            <person name="Zhang L."/>
            <person name="Wang X."/>
            <person name="Qi H."/>
            <person name="Xiong Z."/>
            <person name="Que H."/>
            <person name="Xie Y."/>
            <person name="Holland P.W."/>
            <person name="Paps J."/>
            <person name="Zhu Y."/>
            <person name="Wu F."/>
            <person name="Chen Y."/>
            <person name="Wang J."/>
            <person name="Peng C."/>
            <person name="Meng J."/>
            <person name="Yang L."/>
            <person name="Liu J."/>
            <person name="Wen B."/>
            <person name="Zhang N."/>
            <person name="Huang Z."/>
            <person name="Zhu Q."/>
            <person name="Feng Y."/>
            <person name="Mount A."/>
            <person name="Hedgecock D."/>
            <person name="Xu Z."/>
            <person name="Liu Y."/>
            <person name="Domazet-Loso T."/>
            <person name="Du Y."/>
            <person name="Sun X."/>
            <person name="Zhang S."/>
            <person name="Liu B."/>
            <person name="Cheng P."/>
            <person name="Jiang X."/>
            <person name="Li J."/>
            <person name="Fan D."/>
            <person name="Wang W."/>
            <person name="Fu W."/>
            <person name="Wang T."/>
            <person name="Wang B."/>
            <person name="Zhang J."/>
            <person name="Peng Z."/>
            <person name="Li Y."/>
            <person name="Li N."/>
            <person name="Wang J."/>
            <person name="Chen M."/>
            <person name="He Y."/>
            <person name="Tan F."/>
            <person name="Song X."/>
            <person name="Zheng Q."/>
            <person name="Huang R."/>
            <person name="Yang H."/>
            <person name="Du X."/>
            <person name="Chen L."/>
            <person name="Yang M."/>
            <person name="Gaffney P.M."/>
            <person name="Wang S."/>
            <person name="Luo L."/>
            <person name="She Z."/>
            <person name="Ming Y."/>
            <person name="Huang W."/>
            <person name="Zhang S."/>
            <person name="Huang B."/>
            <person name="Zhang Y."/>
            <person name="Qu T."/>
            <person name="Ni P."/>
            <person name="Miao G."/>
            <person name="Wang J."/>
            <person name="Wang Q."/>
            <person name="Steinberg C.E."/>
            <person name="Wang H."/>
            <person name="Li N."/>
            <person name="Qian L."/>
            <person name="Zhang G."/>
            <person name="Li Y."/>
            <person name="Yang H."/>
            <person name="Liu X."/>
            <person name="Wang J."/>
            <person name="Yin Y."/>
            <person name="Wang J."/>
        </authorList>
    </citation>
    <scope>NUCLEOTIDE SEQUENCE [LARGE SCALE GENOMIC DNA]</scope>
    <source>
        <strain evidence="1">05x7-T-G4-1.051#20</strain>
    </source>
</reference>
<dbReference type="HOGENOM" id="CLU_2111230_0_0_1"/>
<dbReference type="EMBL" id="JH816402">
    <property type="protein sequence ID" value="EKC22604.1"/>
    <property type="molecule type" value="Genomic_DNA"/>
</dbReference>
<name>K1PUL1_MAGGI</name>
<protein>
    <submittedName>
        <fullName evidence="1">Uncharacterized protein</fullName>
    </submittedName>
</protein>
<evidence type="ECO:0000313" key="1">
    <source>
        <dbReference type="EMBL" id="EKC22604.1"/>
    </source>
</evidence>